<dbReference type="OrthoDB" id="3628949at2"/>
<proteinExistence type="predicted"/>
<keyword evidence="1" id="KW-1133">Transmembrane helix</keyword>
<dbReference type="PANTHER" id="PTHR40034:SF1">
    <property type="entry name" value="BSL5891 PROTEIN"/>
    <property type="match status" value="1"/>
</dbReference>
<keyword evidence="1" id="KW-0472">Membrane</keyword>
<accession>A0A0E3U6Y7</accession>
<dbReference type="PANTHER" id="PTHR40034">
    <property type="entry name" value="BSL5891 PROTEIN"/>
    <property type="match status" value="1"/>
</dbReference>
<reference evidence="2" key="1">
    <citation type="submission" date="2016-06" db="EMBL/GenBank/DDBJ databases">
        <title>Pandoraea oxalativorans DSM 23570 Genome Sequencing.</title>
        <authorList>
            <person name="Ee R."/>
            <person name="Lim Y.-L."/>
            <person name="Yong D."/>
            <person name="Yin W.-F."/>
            <person name="Chan K.-G."/>
        </authorList>
    </citation>
    <scope>NUCLEOTIDE SEQUENCE</scope>
    <source>
        <strain evidence="2">DSM 23570</strain>
    </source>
</reference>
<evidence type="ECO:0000313" key="2">
    <source>
        <dbReference type="EMBL" id="AKC69963.1"/>
    </source>
</evidence>
<dbReference type="InterPro" id="IPR021741">
    <property type="entry name" value="DUF3311"/>
</dbReference>
<keyword evidence="1" id="KW-0812">Transmembrane</keyword>
<dbReference type="Proteomes" id="UP000035050">
    <property type="component" value="Chromosome"/>
</dbReference>
<dbReference type="Pfam" id="PF11755">
    <property type="entry name" value="DUF3311"/>
    <property type="match status" value="1"/>
</dbReference>
<dbReference type="AlphaFoldDB" id="A0A0E3U6Y7"/>
<keyword evidence="3" id="KW-1185">Reference proteome</keyword>
<evidence type="ECO:0000313" key="3">
    <source>
        <dbReference type="Proteomes" id="UP000035050"/>
    </source>
</evidence>
<dbReference type="KEGG" id="pox:MB84_11470"/>
<protein>
    <submittedName>
        <fullName evidence="2">Permease</fullName>
    </submittedName>
</protein>
<sequence length="71" mass="7788">MRSIHLLALLPVLAVLVGPFFVNRVTPYVLGMPFLLAWLAGALVLTSIVMAIIYYADRARFEAADRGQEGV</sequence>
<organism evidence="2 3">
    <name type="scientific">Pandoraea oxalativorans</name>
    <dbReference type="NCBI Taxonomy" id="573737"/>
    <lineage>
        <taxon>Bacteria</taxon>
        <taxon>Pseudomonadati</taxon>
        <taxon>Pseudomonadota</taxon>
        <taxon>Betaproteobacteria</taxon>
        <taxon>Burkholderiales</taxon>
        <taxon>Burkholderiaceae</taxon>
        <taxon>Pandoraea</taxon>
    </lineage>
</organism>
<dbReference type="EMBL" id="CP011253">
    <property type="protein sequence ID" value="AKC69963.1"/>
    <property type="molecule type" value="Genomic_DNA"/>
</dbReference>
<dbReference type="RefSeq" id="WP_046291228.1">
    <property type="nucleotide sequence ID" value="NZ_CP011253.3"/>
</dbReference>
<dbReference type="HOGENOM" id="CLU_183045_2_0_4"/>
<feature type="transmembrane region" description="Helical" evidence="1">
    <location>
        <begin position="34"/>
        <end position="56"/>
    </location>
</feature>
<gene>
    <name evidence="2" type="ORF">MB84_11470</name>
</gene>
<dbReference type="PATRIC" id="fig|573737.6.peg.3166"/>
<evidence type="ECO:0000256" key="1">
    <source>
        <dbReference type="SAM" id="Phobius"/>
    </source>
</evidence>
<name>A0A0E3U6Y7_9BURK</name>